<evidence type="ECO:0000256" key="1">
    <source>
        <dbReference type="ARBA" id="ARBA00004123"/>
    </source>
</evidence>
<organism evidence="10 11">
    <name type="scientific">Pichia sorbitophila (strain ATCC MYA-4447 / BCRC 22081 / CBS 7064 / NBRC 10061 / NRRL Y-12695)</name>
    <name type="common">Hybrid yeast</name>
    <dbReference type="NCBI Taxonomy" id="559304"/>
    <lineage>
        <taxon>Eukaryota</taxon>
        <taxon>Fungi</taxon>
        <taxon>Dikarya</taxon>
        <taxon>Ascomycota</taxon>
        <taxon>Saccharomycotina</taxon>
        <taxon>Pichiomycetes</taxon>
        <taxon>Debaryomycetaceae</taxon>
        <taxon>Millerozyma</taxon>
    </lineage>
</organism>
<proteinExistence type="predicted"/>
<evidence type="ECO:0000256" key="4">
    <source>
        <dbReference type="ARBA" id="ARBA00023125"/>
    </source>
</evidence>
<reference evidence="11" key="2">
    <citation type="journal article" date="2012" name="G3 (Bethesda)">
        <title>Pichia sorbitophila, an interspecies yeast hybrid reveals early steps of genome resolution following polyploidization.</title>
        <authorList>
            <person name="Leh Louis V."/>
            <person name="Despons L."/>
            <person name="Friedrich A."/>
            <person name="Martin T."/>
            <person name="Durrens P."/>
            <person name="Casaregola S."/>
            <person name="Neuveglise C."/>
            <person name="Fairhead C."/>
            <person name="Marck C."/>
            <person name="Cruz J.A."/>
            <person name="Straub M.L."/>
            <person name="Kugler V."/>
            <person name="Sacerdot C."/>
            <person name="Uzunov Z."/>
            <person name="Thierry A."/>
            <person name="Weiss S."/>
            <person name="Bleykasten C."/>
            <person name="De Montigny J."/>
            <person name="Jacques N."/>
            <person name="Jung P."/>
            <person name="Lemaire M."/>
            <person name="Mallet S."/>
            <person name="Morel G."/>
            <person name="Richard G.F."/>
            <person name="Sarkar A."/>
            <person name="Savel G."/>
            <person name="Schacherer J."/>
            <person name="Seret M.L."/>
            <person name="Talla E."/>
            <person name="Samson G."/>
            <person name="Jubin C."/>
            <person name="Poulain J."/>
            <person name="Vacherie B."/>
            <person name="Barbe V."/>
            <person name="Pelletier E."/>
            <person name="Sherman D.J."/>
            <person name="Westhof E."/>
            <person name="Weissenbach J."/>
            <person name="Baret P.V."/>
            <person name="Wincker P."/>
            <person name="Gaillardin C."/>
            <person name="Dujon B."/>
            <person name="Souciet J.L."/>
        </authorList>
    </citation>
    <scope>NUCLEOTIDE SEQUENCE [LARGE SCALE GENOMIC DNA]</scope>
    <source>
        <strain evidence="11">ATCC MYA-4447 / BCRC 22081 / CBS 7064 / NBRC 10061 / NRRL Y-12695</strain>
    </source>
</reference>
<evidence type="ECO:0000256" key="3">
    <source>
        <dbReference type="ARBA" id="ARBA00023015"/>
    </source>
</evidence>
<dbReference type="EMBL" id="FO082058">
    <property type="protein sequence ID" value="CCE73358.1"/>
    <property type="molecule type" value="Genomic_DNA"/>
</dbReference>
<feature type="region of interest" description="Disordered" evidence="7">
    <location>
        <begin position="138"/>
        <end position="190"/>
    </location>
</feature>
<dbReference type="Proteomes" id="UP000005222">
    <property type="component" value="Chromosome B"/>
</dbReference>
<dbReference type="InterPro" id="IPR007219">
    <property type="entry name" value="XnlR_reg_dom"/>
</dbReference>
<dbReference type="EMBL" id="FO082059">
    <property type="protein sequence ID" value="CCE72797.1"/>
    <property type="molecule type" value="Genomic_DNA"/>
</dbReference>
<evidence type="ECO:0000313" key="11">
    <source>
        <dbReference type="Proteomes" id="UP000005222"/>
    </source>
</evidence>
<dbReference type="FunCoup" id="G8YTV7">
    <property type="interactions" value="154"/>
</dbReference>
<dbReference type="HOGENOM" id="CLU_012010_0_0_1"/>
<dbReference type="STRING" id="559304.G8YTV7"/>
<keyword evidence="11" id="KW-1185">Reference proteome</keyword>
<evidence type="ECO:0000313" key="9">
    <source>
        <dbReference type="EMBL" id="CCE72797.1"/>
    </source>
</evidence>
<dbReference type="GO" id="GO:0005634">
    <property type="term" value="C:nucleus"/>
    <property type="evidence" value="ECO:0007669"/>
    <property type="project" value="UniProtKB-SubCell"/>
</dbReference>
<dbReference type="Proteomes" id="UP000005222">
    <property type="component" value="Chromosome A"/>
</dbReference>
<dbReference type="InParanoid" id="G8YTV7"/>
<dbReference type="GO" id="GO:0045944">
    <property type="term" value="P:positive regulation of transcription by RNA polymerase II"/>
    <property type="evidence" value="ECO:0007669"/>
    <property type="project" value="TreeGrafter"/>
</dbReference>
<dbReference type="GO" id="GO:0008270">
    <property type="term" value="F:zinc ion binding"/>
    <property type="evidence" value="ECO:0007669"/>
    <property type="project" value="InterPro"/>
</dbReference>
<accession>G8YTV7</accession>
<evidence type="ECO:0000256" key="6">
    <source>
        <dbReference type="ARBA" id="ARBA00023242"/>
    </source>
</evidence>
<dbReference type="GO" id="GO:0006351">
    <property type="term" value="P:DNA-templated transcription"/>
    <property type="evidence" value="ECO:0007669"/>
    <property type="project" value="InterPro"/>
</dbReference>
<feature type="domain" description="Zn(2)-C6 fungal-type" evidence="8">
    <location>
        <begin position="106"/>
        <end position="135"/>
    </location>
</feature>
<dbReference type="InterPro" id="IPR036864">
    <property type="entry name" value="Zn2-C6_fun-type_DNA-bd_sf"/>
</dbReference>
<name>G8YTV7_PICSO</name>
<dbReference type="AlphaFoldDB" id="G8YTV7"/>
<sequence length="845" mass="95651">MDPNAKVGEGQRSEVGGMSERSLGMPPSLESVSVGSPMREGNPPGGAMRSAVPPYMGFATYGRHIPPPYGPNAEMFYNYDPMRGGAADGSSSHASQQKARLRVSRACDRCRSQKIKCSGTQPCDSCSRHSKVCTFSDTSNSAVGQGTSGASAAAGFPTKRAKSVSHPREPPIQREEATNLQDGASGYASGKGSDKMYVEHLENRVRFLESLMSSNADSMFEQETSETPWLEFPPFVVSKFGKKRFVRRFQNQLIMSLCGNIYDNLSEEKKKKVTKPRGQYYGWNMSGCRFLAPERLPMAPSYELPEEPSHYVDYFFKNINPMFTILHEKLFRDQLKDYKNLMNTQAGKDDDEKDANTYQTRLFSAILCLVYALAVRFCEFSKPDGPDIEVLKMEEALFKYGYNVVNMLSFEWESYELIQSWLLIALYLRVTYRQTACVSAIMRAISLSNFMGVARAQVHITYNTAYERVKSRRIFWSVYTMDRILGVQSGRYIGFADRDVELAFPSLDYEKEKDPCINLSGFAMLHVARVANFIYSSKSEVMPYPKLEQMDKELMILNDWLEENGFGDTEIFGNRPEQIEECTSKAQVKLHFYDVMFTMHGKLLFNYVGHNLYLQGYKLQRVLQSCRGMLYIINSLNERGKLLEPWYNTLLLTFNVATAALCLLRGGMYPTESKNMFKNALDIVSNIANQDVKDKSGKVVVQERYKMAKECLWALKVTNHTLALQLEEDFADLRDIGFDYGSARINQEQFSELGIVKDVKPEAQTSDADNAKNTESDPFSPGKRPTKDAVTPMSKTPDTGGAQSSSKAHTVGSGFDNPEDQNPDFDLLQNFRWFDQWLDFNYDFS</sequence>
<dbReference type="eggNOG" id="ENOG502RBGV">
    <property type="taxonomic scope" value="Eukaryota"/>
</dbReference>
<keyword evidence="5" id="KW-0804">Transcription</keyword>
<feature type="compositionally biased region" description="Polar residues" evidence="7">
    <location>
        <begin position="793"/>
        <end position="808"/>
    </location>
</feature>
<dbReference type="SUPFAM" id="SSF57701">
    <property type="entry name" value="Zn2/Cys6 DNA-binding domain"/>
    <property type="match status" value="1"/>
</dbReference>
<evidence type="ECO:0000259" key="8">
    <source>
        <dbReference type="PROSITE" id="PS50048"/>
    </source>
</evidence>
<dbReference type="GO" id="GO:0000981">
    <property type="term" value="F:DNA-binding transcription factor activity, RNA polymerase II-specific"/>
    <property type="evidence" value="ECO:0007669"/>
    <property type="project" value="InterPro"/>
</dbReference>
<feature type="region of interest" description="Disordered" evidence="7">
    <location>
        <begin position="1"/>
        <end position="44"/>
    </location>
</feature>
<feature type="region of interest" description="Disordered" evidence="7">
    <location>
        <begin position="756"/>
        <end position="823"/>
    </location>
</feature>
<feature type="compositionally biased region" description="Basic and acidic residues" evidence="7">
    <location>
        <begin position="166"/>
        <end position="177"/>
    </location>
</feature>
<dbReference type="OrthoDB" id="4064873at2759"/>
<dbReference type="GO" id="GO:0043565">
    <property type="term" value="F:sequence-specific DNA binding"/>
    <property type="evidence" value="ECO:0007669"/>
    <property type="project" value="TreeGrafter"/>
</dbReference>
<dbReference type="CDD" id="cd12148">
    <property type="entry name" value="fungal_TF_MHR"/>
    <property type="match status" value="1"/>
</dbReference>
<dbReference type="SMART" id="SM00066">
    <property type="entry name" value="GAL4"/>
    <property type="match status" value="1"/>
</dbReference>
<keyword evidence="6" id="KW-0539">Nucleus</keyword>
<reference evidence="10" key="1">
    <citation type="submission" date="2011-10" db="EMBL/GenBank/DDBJ databases">
        <authorList>
            <person name="Genoscope - CEA"/>
        </authorList>
    </citation>
    <scope>NUCLEOTIDE SEQUENCE</scope>
    <source>
        <strain evidence="10">CBS 7064</strain>
    </source>
</reference>
<evidence type="ECO:0000256" key="7">
    <source>
        <dbReference type="SAM" id="MobiDB-lite"/>
    </source>
</evidence>
<keyword evidence="3" id="KW-0805">Transcription regulation</keyword>
<protein>
    <submittedName>
        <fullName evidence="10">Piso0_000391 protein</fullName>
    </submittedName>
</protein>
<evidence type="ECO:0000313" key="10">
    <source>
        <dbReference type="EMBL" id="CCE73358.1"/>
    </source>
</evidence>
<dbReference type="InterPro" id="IPR001138">
    <property type="entry name" value="Zn2Cys6_DnaBD"/>
</dbReference>
<dbReference type="PANTHER" id="PTHR47540:SF2">
    <property type="entry name" value="ZN(II)2CYS6 TRANSCRIPTION FACTOR (EUROFUNG)"/>
    <property type="match status" value="1"/>
</dbReference>
<dbReference type="OMA" id="YDLVLCI"/>
<keyword evidence="4" id="KW-0238">DNA-binding</keyword>
<feature type="compositionally biased region" description="Low complexity" evidence="7">
    <location>
        <begin position="141"/>
        <end position="155"/>
    </location>
</feature>
<dbReference type="Pfam" id="PF04082">
    <property type="entry name" value="Fungal_trans"/>
    <property type="match status" value="1"/>
</dbReference>
<keyword evidence="2" id="KW-0479">Metal-binding</keyword>
<dbReference type="PANTHER" id="PTHR47540">
    <property type="entry name" value="THIAMINE REPRESSIBLE GENES REGULATORY PROTEIN THI5"/>
    <property type="match status" value="1"/>
</dbReference>
<gene>
    <name evidence="10" type="primary">Piso0_000391</name>
    <name evidence="9" type="ORF">GNLVRS01_PISO0A08316g</name>
    <name evidence="10" type="ORF">GNLVRS01_PISO0B08383g</name>
</gene>
<comment type="subcellular location">
    <subcellularLocation>
        <location evidence="1">Nucleus</location>
    </subcellularLocation>
</comment>
<dbReference type="Gene3D" id="4.10.240.10">
    <property type="entry name" value="Zn(2)-C6 fungal-type DNA-binding domain"/>
    <property type="match status" value="1"/>
</dbReference>
<dbReference type="CDD" id="cd00067">
    <property type="entry name" value="GAL4"/>
    <property type="match status" value="1"/>
</dbReference>
<dbReference type="PROSITE" id="PS00463">
    <property type="entry name" value="ZN2_CY6_FUNGAL_1"/>
    <property type="match status" value="1"/>
</dbReference>
<dbReference type="PROSITE" id="PS50048">
    <property type="entry name" value="ZN2_CY6_FUNGAL_2"/>
    <property type="match status" value="1"/>
</dbReference>
<evidence type="ECO:0000256" key="5">
    <source>
        <dbReference type="ARBA" id="ARBA00023163"/>
    </source>
</evidence>
<dbReference type="InterPro" id="IPR051711">
    <property type="entry name" value="Stress_Response_Reg"/>
</dbReference>
<evidence type="ECO:0000256" key="2">
    <source>
        <dbReference type="ARBA" id="ARBA00022723"/>
    </source>
</evidence>
<dbReference type="Pfam" id="PF00172">
    <property type="entry name" value="Zn_clus"/>
    <property type="match status" value="1"/>
</dbReference>